<dbReference type="InterPro" id="IPR008963">
    <property type="entry name" value="Purple_acid_Pase-like_N"/>
</dbReference>
<organism evidence="2 3">
    <name type="scientific">Sphaeroforma arctica JP610</name>
    <dbReference type="NCBI Taxonomy" id="667725"/>
    <lineage>
        <taxon>Eukaryota</taxon>
        <taxon>Ichthyosporea</taxon>
        <taxon>Ichthyophonida</taxon>
        <taxon>Sphaeroforma</taxon>
    </lineage>
</organism>
<dbReference type="SUPFAM" id="SSF49785">
    <property type="entry name" value="Galactose-binding domain-like"/>
    <property type="match status" value="1"/>
</dbReference>
<keyword evidence="1" id="KW-0732">Signal</keyword>
<reference evidence="2 3" key="1">
    <citation type="submission" date="2011-02" db="EMBL/GenBank/DDBJ databases">
        <title>The Genome Sequence of Sphaeroforma arctica JP610.</title>
        <authorList>
            <consortium name="The Broad Institute Genome Sequencing Platform"/>
            <person name="Russ C."/>
            <person name="Cuomo C."/>
            <person name="Young S.K."/>
            <person name="Zeng Q."/>
            <person name="Gargeya S."/>
            <person name="Alvarado L."/>
            <person name="Berlin A."/>
            <person name="Chapman S.B."/>
            <person name="Chen Z."/>
            <person name="Freedman E."/>
            <person name="Gellesch M."/>
            <person name="Goldberg J."/>
            <person name="Griggs A."/>
            <person name="Gujja S."/>
            <person name="Heilman E."/>
            <person name="Heiman D."/>
            <person name="Howarth C."/>
            <person name="Mehta T."/>
            <person name="Neiman D."/>
            <person name="Pearson M."/>
            <person name="Roberts A."/>
            <person name="Saif S."/>
            <person name="Shea T."/>
            <person name="Shenoy N."/>
            <person name="Sisk P."/>
            <person name="Stolte C."/>
            <person name="Sykes S."/>
            <person name="White J."/>
            <person name="Yandava C."/>
            <person name="Burger G."/>
            <person name="Gray M.W."/>
            <person name="Holland P.W.H."/>
            <person name="King N."/>
            <person name="Lang F.B.F."/>
            <person name="Roger A.J."/>
            <person name="Ruiz-Trillo I."/>
            <person name="Haas B."/>
            <person name="Nusbaum C."/>
            <person name="Birren B."/>
        </authorList>
    </citation>
    <scope>NUCLEOTIDE SEQUENCE [LARGE SCALE GENOMIC DNA]</scope>
    <source>
        <strain evidence="2 3">JP610</strain>
    </source>
</reference>
<dbReference type="GO" id="GO:0003993">
    <property type="term" value="F:acid phosphatase activity"/>
    <property type="evidence" value="ECO:0007669"/>
    <property type="project" value="InterPro"/>
</dbReference>
<evidence type="ECO:0008006" key="4">
    <source>
        <dbReference type="Google" id="ProtNLM"/>
    </source>
</evidence>
<evidence type="ECO:0000313" key="2">
    <source>
        <dbReference type="EMBL" id="KNC78578.1"/>
    </source>
</evidence>
<evidence type="ECO:0000313" key="3">
    <source>
        <dbReference type="Proteomes" id="UP000054560"/>
    </source>
</evidence>
<feature type="chain" id="PRO_5005538945" description="F5/8 type C domain-containing protein" evidence="1">
    <location>
        <begin position="22"/>
        <end position="278"/>
    </location>
</feature>
<dbReference type="AlphaFoldDB" id="A0A0L0FRI7"/>
<feature type="signal peptide" evidence="1">
    <location>
        <begin position="1"/>
        <end position="21"/>
    </location>
</feature>
<accession>A0A0L0FRI7</accession>
<protein>
    <recommendedName>
        <fullName evidence="4">F5/8 type C domain-containing protein</fullName>
    </recommendedName>
</protein>
<gene>
    <name evidence="2" type="ORF">SARC_08995</name>
</gene>
<sequence>MLGLNVYNVASTMLLASTCVAQTLPQVLPLDQIFTNNTAPAITETFDTYATYYFQSSIPVACAVVYGEDNTTFGMIANDPAMTTTATIEHNVVLSDLKPDTVYYFRSQGSDANGNIYADVIRSFRSEPETESDAFNIAALSNGASVKAVSSNYADVSNSELYGADEALDEDPVTAWSSNGDGDNAFIEVLLSEEASPTSVGVWSRSMTDGTAIINSVNITMIQADGTSKTFGPFDLPTTTQEYQFDVACEDTLIQSVRVDVVESTGGNTGLVNLAVYV</sequence>
<dbReference type="RefSeq" id="XP_014152480.1">
    <property type="nucleotide sequence ID" value="XM_014297005.1"/>
</dbReference>
<dbReference type="eggNOG" id="ENOG502SFKK">
    <property type="taxonomic scope" value="Eukaryota"/>
</dbReference>
<dbReference type="EMBL" id="KQ242464">
    <property type="protein sequence ID" value="KNC78578.1"/>
    <property type="molecule type" value="Genomic_DNA"/>
</dbReference>
<dbReference type="Proteomes" id="UP000054560">
    <property type="component" value="Unassembled WGS sequence"/>
</dbReference>
<name>A0A0L0FRI7_9EUKA</name>
<dbReference type="GO" id="GO:0046872">
    <property type="term" value="F:metal ion binding"/>
    <property type="evidence" value="ECO:0007669"/>
    <property type="project" value="InterPro"/>
</dbReference>
<proteinExistence type="predicted"/>
<dbReference type="GeneID" id="25909499"/>
<dbReference type="InterPro" id="IPR008979">
    <property type="entry name" value="Galactose-bd-like_sf"/>
</dbReference>
<evidence type="ECO:0000256" key="1">
    <source>
        <dbReference type="SAM" id="SignalP"/>
    </source>
</evidence>
<keyword evidence="3" id="KW-1185">Reference proteome</keyword>
<dbReference type="SUPFAM" id="SSF49363">
    <property type="entry name" value="Purple acid phosphatase, N-terminal domain"/>
    <property type="match status" value="1"/>
</dbReference>
<dbReference type="Gene3D" id="2.60.120.260">
    <property type="entry name" value="Galactose-binding domain-like"/>
    <property type="match status" value="1"/>
</dbReference>